<feature type="domain" description="ATPase AAA-type core" evidence="1">
    <location>
        <begin position="24"/>
        <end position="291"/>
    </location>
</feature>
<dbReference type="Gene3D" id="3.40.50.300">
    <property type="entry name" value="P-loop containing nucleotide triphosphate hydrolases"/>
    <property type="match status" value="2"/>
</dbReference>
<proteinExistence type="predicted"/>
<organism evidence="2 3">
    <name type="scientific">Stakelama pacifica</name>
    <dbReference type="NCBI Taxonomy" id="517720"/>
    <lineage>
        <taxon>Bacteria</taxon>
        <taxon>Pseudomonadati</taxon>
        <taxon>Pseudomonadota</taxon>
        <taxon>Alphaproteobacteria</taxon>
        <taxon>Sphingomonadales</taxon>
        <taxon>Sphingomonadaceae</taxon>
        <taxon>Stakelama</taxon>
    </lineage>
</organism>
<evidence type="ECO:0000313" key="3">
    <source>
        <dbReference type="Proteomes" id="UP000295493"/>
    </source>
</evidence>
<protein>
    <submittedName>
        <fullName evidence="2">Putative ATPase</fullName>
    </submittedName>
</protein>
<dbReference type="GO" id="GO:0005524">
    <property type="term" value="F:ATP binding"/>
    <property type="evidence" value="ECO:0007669"/>
    <property type="project" value="InterPro"/>
</dbReference>
<dbReference type="PANTHER" id="PTHR43581:SF2">
    <property type="entry name" value="EXCINUCLEASE ATPASE SUBUNIT"/>
    <property type="match status" value="1"/>
</dbReference>
<dbReference type="InterPro" id="IPR051396">
    <property type="entry name" value="Bact_Antivir_Def_Nuclease"/>
</dbReference>
<sequence>MLKSASLSNFTSVPSDKWNFSSGLNVIIGENGLGKSHVLKALYSSLKALTQDSTSLEGISLEKLGKIQTEKRIADELIGNLRPDTLGRLVKRQQGRNKSEISIKFNKNEFNIDFSFATNSRSQVEITRMPAGHIMKTPVFIPTRELITLCPWFVALFDTYNVPFENNWRDTVSLLGAPSLKGPREAKVKEFLLPIEQAMGGKVEVDANGRFFLKVNGGRMEAGLVAEGLRKFAMLARLISTGVLLEQGYLFWDEPETNLNPKLIKVLARVIVGLADQGIQVFVATHSTFLLREIALLTDGKSNRKNSRYFGLVASGDDDVSILEQGDSIEEIETLVLIDEELAQSDRYLDIQADG</sequence>
<dbReference type="EMBL" id="SNWD01000024">
    <property type="protein sequence ID" value="TDN77820.1"/>
    <property type="molecule type" value="Genomic_DNA"/>
</dbReference>
<comment type="caution">
    <text evidence="2">The sequence shown here is derived from an EMBL/GenBank/DDBJ whole genome shotgun (WGS) entry which is preliminary data.</text>
</comment>
<dbReference type="InterPro" id="IPR003959">
    <property type="entry name" value="ATPase_AAA_core"/>
</dbReference>
<dbReference type="Proteomes" id="UP000295493">
    <property type="component" value="Unassembled WGS sequence"/>
</dbReference>
<evidence type="ECO:0000259" key="1">
    <source>
        <dbReference type="Pfam" id="PF13304"/>
    </source>
</evidence>
<reference evidence="2 3" key="1">
    <citation type="submission" date="2019-03" db="EMBL/GenBank/DDBJ databases">
        <title>Genomic Encyclopedia of Type Strains, Phase IV (KMG-IV): sequencing the most valuable type-strain genomes for metagenomic binning, comparative biology and taxonomic classification.</title>
        <authorList>
            <person name="Goeker M."/>
        </authorList>
    </citation>
    <scope>NUCLEOTIDE SEQUENCE [LARGE SCALE GENOMIC DNA]</scope>
    <source>
        <strain evidence="2 3">DSM 25059</strain>
    </source>
</reference>
<dbReference type="RefSeq" id="WP_133497200.1">
    <property type="nucleotide sequence ID" value="NZ_BMLU01000025.1"/>
</dbReference>
<dbReference type="PANTHER" id="PTHR43581">
    <property type="entry name" value="ATP/GTP PHOSPHATASE"/>
    <property type="match status" value="1"/>
</dbReference>
<accession>A0A4R6FB87</accession>
<evidence type="ECO:0000313" key="2">
    <source>
        <dbReference type="EMBL" id="TDN77820.1"/>
    </source>
</evidence>
<dbReference type="SUPFAM" id="SSF52540">
    <property type="entry name" value="P-loop containing nucleoside triphosphate hydrolases"/>
    <property type="match status" value="1"/>
</dbReference>
<dbReference type="Pfam" id="PF13304">
    <property type="entry name" value="AAA_21"/>
    <property type="match status" value="1"/>
</dbReference>
<dbReference type="AlphaFoldDB" id="A0A4R6FB87"/>
<dbReference type="InterPro" id="IPR027417">
    <property type="entry name" value="P-loop_NTPase"/>
</dbReference>
<gene>
    <name evidence="2" type="ORF">EV664_12434</name>
</gene>
<name>A0A4R6FB87_9SPHN</name>
<dbReference type="GO" id="GO:0016887">
    <property type="term" value="F:ATP hydrolysis activity"/>
    <property type="evidence" value="ECO:0007669"/>
    <property type="project" value="InterPro"/>
</dbReference>
<dbReference type="OrthoDB" id="9784297at2"/>
<keyword evidence="3" id="KW-1185">Reference proteome</keyword>
<dbReference type="CDD" id="cd00267">
    <property type="entry name" value="ABC_ATPase"/>
    <property type="match status" value="1"/>
</dbReference>